<organism evidence="2 3">
    <name type="scientific">Sparassis crispa</name>
    <dbReference type="NCBI Taxonomy" id="139825"/>
    <lineage>
        <taxon>Eukaryota</taxon>
        <taxon>Fungi</taxon>
        <taxon>Dikarya</taxon>
        <taxon>Basidiomycota</taxon>
        <taxon>Agaricomycotina</taxon>
        <taxon>Agaricomycetes</taxon>
        <taxon>Polyporales</taxon>
        <taxon>Sparassidaceae</taxon>
        <taxon>Sparassis</taxon>
    </lineage>
</organism>
<feature type="compositionally biased region" description="Low complexity" evidence="1">
    <location>
        <begin position="224"/>
        <end position="237"/>
    </location>
</feature>
<gene>
    <name evidence="2" type="ORF">SCP_1000130</name>
</gene>
<evidence type="ECO:0000313" key="3">
    <source>
        <dbReference type="Proteomes" id="UP000287166"/>
    </source>
</evidence>
<dbReference type="GeneID" id="38783688"/>
<evidence type="ECO:0000313" key="2">
    <source>
        <dbReference type="EMBL" id="GBE86771.1"/>
    </source>
</evidence>
<proteinExistence type="predicted"/>
<comment type="caution">
    <text evidence="2">The sequence shown here is derived from an EMBL/GenBank/DDBJ whole genome shotgun (WGS) entry which is preliminary data.</text>
</comment>
<dbReference type="InParanoid" id="A0A401GX23"/>
<keyword evidence="3" id="KW-1185">Reference proteome</keyword>
<dbReference type="RefSeq" id="XP_027617684.1">
    <property type="nucleotide sequence ID" value="XM_027761883.1"/>
</dbReference>
<feature type="compositionally biased region" description="Basic residues" evidence="1">
    <location>
        <begin position="168"/>
        <end position="177"/>
    </location>
</feature>
<dbReference type="Proteomes" id="UP000287166">
    <property type="component" value="Unassembled WGS sequence"/>
</dbReference>
<feature type="region of interest" description="Disordered" evidence="1">
    <location>
        <begin position="357"/>
        <end position="379"/>
    </location>
</feature>
<sequence length="410" mass="44929">MASAFDILGLIFGVLGFLSSIPVFYAIVSSQLPSQKLKELDEVLVETEHIWRNTVREGLFAGKPFEEKTNLVLSMQRCQAENLRLQAHRATSFFQEFKAMLRGLSWSISYLCLKVKDTRADISSTTAEERKRIELEAKLEQLRRQNAAAVQMQSTTPMASNAGTPPDKKHHEHHKSRGVHDADELSPPSSAIVCDASESDSDSRQWQGQVINGLHDDDASHPISTTRSDTASSDGTTSDNATVCYNSCASQSQDTSSPAAHIVARGASNIPMQLLCDSIARVAVKPTRAPLHGTLPDTDMSVYSIGPAIALLPLSSAALSQQSCQVKQEAVVRRPHFYKPAVVRNATRMMPRRKRFSGRFSDASVTRRKSTSSPVLSGDIGSNDVEECWEDCSDGKDTICIDVPDVSYMV</sequence>
<dbReference type="OrthoDB" id="2758729at2759"/>
<evidence type="ECO:0000256" key="1">
    <source>
        <dbReference type="SAM" id="MobiDB-lite"/>
    </source>
</evidence>
<dbReference type="AlphaFoldDB" id="A0A401GX23"/>
<accession>A0A401GX23</accession>
<dbReference type="EMBL" id="BFAD01000010">
    <property type="protein sequence ID" value="GBE86771.1"/>
    <property type="molecule type" value="Genomic_DNA"/>
</dbReference>
<name>A0A401GX23_9APHY</name>
<protein>
    <submittedName>
        <fullName evidence="2">Uncharacterized protein</fullName>
    </submittedName>
</protein>
<feature type="region of interest" description="Disordered" evidence="1">
    <location>
        <begin position="144"/>
        <end position="237"/>
    </location>
</feature>
<feature type="compositionally biased region" description="Polar residues" evidence="1">
    <location>
        <begin position="151"/>
        <end position="163"/>
    </location>
</feature>
<reference evidence="2 3" key="1">
    <citation type="journal article" date="2018" name="Sci. Rep.">
        <title>Genome sequence of the cauliflower mushroom Sparassis crispa (Hanabiratake) and its association with beneficial usage.</title>
        <authorList>
            <person name="Kiyama R."/>
            <person name="Furutani Y."/>
            <person name="Kawaguchi K."/>
            <person name="Nakanishi T."/>
        </authorList>
    </citation>
    <scope>NUCLEOTIDE SEQUENCE [LARGE SCALE GENOMIC DNA]</scope>
</reference>